<dbReference type="PANTHER" id="PTHR10937:SF0">
    <property type="entry name" value="GLUTAMINE--FRUCTOSE-6-PHOSPHATE TRANSAMINASE (ISOMERIZING)"/>
    <property type="match status" value="1"/>
</dbReference>
<protein>
    <recommendedName>
        <fullName evidence="3">Glutamine--fructose-6-phosphate aminotransferase [isomerizing]</fullName>
        <ecNumber evidence="2">2.6.1.16</ecNumber>
    </recommendedName>
</protein>
<evidence type="ECO:0000256" key="3">
    <source>
        <dbReference type="ARBA" id="ARBA00016090"/>
    </source>
</evidence>
<dbReference type="GO" id="GO:0006047">
    <property type="term" value="P:UDP-N-acetylglucosamine metabolic process"/>
    <property type="evidence" value="ECO:0007669"/>
    <property type="project" value="TreeGrafter"/>
</dbReference>
<dbReference type="Proteomes" id="UP000683575">
    <property type="component" value="Chromosome"/>
</dbReference>
<gene>
    <name evidence="5" type="ORF">KRR39_10530</name>
</gene>
<dbReference type="RefSeq" id="WP_216941971.1">
    <property type="nucleotide sequence ID" value="NZ_CP077062.1"/>
</dbReference>
<dbReference type="PROSITE" id="PS51464">
    <property type="entry name" value="SIS"/>
    <property type="match status" value="1"/>
</dbReference>
<evidence type="ECO:0000256" key="2">
    <source>
        <dbReference type="ARBA" id="ARBA00012916"/>
    </source>
</evidence>
<dbReference type="GO" id="GO:0004360">
    <property type="term" value="F:glutamine-fructose-6-phosphate transaminase (isomerizing) activity"/>
    <property type="evidence" value="ECO:0007669"/>
    <property type="project" value="UniProtKB-EC"/>
</dbReference>
<proteinExistence type="predicted"/>
<keyword evidence="6" id="KW-1185">Reference proteome</keyword>
<dbReference type="Pfam" id="PF01380">
    <property type="entry name" value="SIS"/>
    <property type="match status" value="1"/>
</dbReference>
<reference evidence="5" key="1">
    <citation type="submission" date="2021-06" db="EMBL/GenBank/DDBJ databases">
        <title>Complete genome sequence of Nocardioides sp. G188.</title>
        <authorList>
            <person name="Im W.-T."/>
        </authorList>
    </citation>
    <scope>NUCLEOTIDE SEQUENCE</scope>
    <source>
        <strain evidence="5">G188</strain>
    </source>
</reference>
<evidence type="ECO:0000256" key="1">
    <source>
        <dbReference type="ARBA" id="ARBA00001031"/>
    </source>
</evidence>
<evidence type="ECO:0000313" key="5">
    <source>
        <dbReference type="EMBL" id="QWZ10125.1"/>
    </source>
</evidence>
<dbReference type="EMBL" id="CP077062">
    <property type="protein sequence ID" value="QWZ10125.1"/>
    <property type="molecule type" value="Genomic_DNA"/>
</dbReference>
<dbReference type="GO" id="GO:0006002">
    <property type="term" value="P:fructose 6-phosphate metabolic process"/>
    <property type="evidence" value="ECO:0007669"/>
    <property type="project" value="TreeGrafter"/>
</dbReference>
<dbReference type="KEGG" id="nps:KRR39_10530"/>
<organism evidence="5 6">
    <name type="scientific">Nocardioides panacis</name>
    <dbReference type="NCBI Taxonomy" id="2849501"/>
    <lineage>
        <taxon>Bacteria</taxon>
        <taxon>Bacillati</taxon>
        <taxon>Actinomycetota</taxon>
        <taxon>Actinomycetes</taxon>
        <taxon>Propionibacteriales</taxon>
        <taxon>Nocardioidaceae</taxon>
        <taxon>Nocardioides</taxon>
    </lineage>
</organism>
<evidence type="ECO:0000313" key="6">
    <source>
        <dbReference type="Proteomes" id="UP000683575"/>
    </source>
</evidence>
<accession>A0A975T350</accession>
<dbReference type="AlphaFoldDB" id="A0A975T350"/>
<dbReference type="PANTHER" id="PTHR10937">
    <property type="entry name" value="GLUCOSAMINE--FRUCTOSE-6-PHOSPHATE AMINOTRANSFERASE, ISOMERIZING"/>
    <property type="match status" value="1"/>
</dbReference>
<feature type="domain" description="SIS" evidence="4">
    <location>
        <begin position="192"/>
        <end position="332"/>
    </location>
</feature>
<dbReference type="EC" id="2.6.1.16" evidence="2"/>
<comment type="catalytic activity">
    <reaction evidence="1">
        <text>D-fructose 6-phosphate + L-glutamine = D-glucosamine 6-phosphate + L-glutamate</text>
        <dbReference type="Rhea" id="RHEA:13237"/>
        <dbReference type="ChEBI" id="CHEBI:29985"/>
        <dbReference type="ChEBI" id="CHEBI:58359"/>
        <dbReference type="ChEBI" id="CHEBI:58725"/>
        <dbReference type="ChEBI" id="CHEBI:61527"/>
        <dbReference type="EC" id="2.6.1.16"/>
    </reaction>
</comment>
<dbReference type="GO" id="GO:0097367">
    <property type="term" value="F:carbohydrate derivative binding"/>
    <property type="evidence" value="ECO:0007669"/>
    <property type="project" value="InterPro"/>
</dbReference>
<dbReference type="InterPro" id="IPR001347">
    <property type="entry name" value="SIS_dom"/>
</dbReference>
<name>A0A975T350_9ACTN</name>
<dbReference type="GO" id="GO:0006487">
    <property type="term" value="P:protein N-linked glycosylation"/>
    <property type="evidence" value="ECO:0007669"/>
    <property type="project" value="TreeGrafter"/>
</dbReference>
<sequence length="347" mass="36571">MVDKTDFVSALAAQADNLRVTADVVAKALASAELQPWREGETVAVIAMGASSHSGEALTAALAQLGVRAVNITASDLELAADGFQPGDHYLVVSESGQSPEPIRAAAGFTPGRRIGITNDPGAPLSSVVDVILPLGGWPDSRVYTSGFTGTLLAYAALIRRQCATAEVTDPATIPDLVASTLGDYGDYAEQAATLLEKVQAVDFVARGVSLAAATEGALVVREGARLHAAAYDTYQYIHGPMEPLTADSGLVVFGDARELPMVDMVLDRGTKVVLLTRADAADIPRPHHENLLVVPVPDAVAGIARAVLETVFVQMLTLRMTARSGIDINEFLFEQPDTKLNERTTQ</sequence>
<evidence type="ECO:0000259" key="4">
    <source>
        <dbReference type="PROSITE" id="PS51464"/>
    </source>
</evidence>